<evidence type="ECO:0000313" key="11">
    <source>
        <dbReference type="EMBL" id="RUS83561.1"/>
    </source>
</evidence>
<dbReference type="PANTHER" id="PTHR45655">
    <property type="entry name" value="GUANYLATE CYCLASE SOLUBLE SUBUNIT BETA-2"/>
    <property type="match status" value="1"/>
</dbReference>
<dbReference type="Pfam" id="PF00211">
    <property type="entry name" value="Guanylate_cyc"/>
    <property type="match status" value="1"/>
</dbReference>
<evidence type="ECO:0000256" key="5">
    <source>
        <dbReference type="ARBA" id="ARBA00023134"/>
    </source>
</evidence>
<dbReference type="GO" id="GO:0004383">
    <property type="term" value="F:guanylate cyclase activity"/>
    <property type="evidence" value="ECO:0007669"/>
    <property type="project" value="UniProtKB-EC"/>
</dbReference>
<dbReference type="SUPFAM" id="SSF111126">
    <property type="entry name" value="Ligand-binding domain in the NO signalling and Golgi transport"/>
    <property type="match status" value="1"/>
</dbReference>
<keyword evidence="7" id="KW-0141">cGMP biosynthesis</keyword>
<dbReference type="InterPro" id="IPR001054">
    <property type="entry name" value="A/G_cyclase"/>
</dbReference>
<evidence type="ECO:0000259" key="10">
    <source>
        <dbReference type="PROSITE" id="PS50125"/>
    </source>
</evidence>
<feature type="non-terminal residue" evidence="11">
    <location>
        <position position="633"/>
    </location>
</feature>
<feature type="coiled-coil region" evidence="8">
    <location>
        <begin position="417"/>
        <end position="444"/>
    </location>
</feature>
<dbReference type="GO" id="GO:0070482">
    <property type="term" value="P:response to oxygen levels"/>
    <property type="evidence" value="ECO:0007669"/>
    <property type="project" value="TreeGrafter"/>
</dbReference>
<evidence type="ECO:0000256" key="4">
    <source>
        <dbReference type="ARBA" id="ARBA00022741"/>
    </source>
</evidence>
<dbReference type="GO" id="GO:0038060">
    <property type="term" value="P:nitric oxide-cGMP-mediated signaling"/>
    <property type="evidence" value="ECO:0007669"/>
    <property type="project" value="TreeGrafter"/>
</dbReference>
<dbReference type="Gene3D" id="3.30.70.1230">
    <property type="entry name" value="Nucleotide cyclase"/>
    <property type="match status" value="1"/>
</dbReference>
<dbReference type="InterPro" id="IPR011645">
    <property type="entry name" value="HNOB_dom_associated"/>
</dbReference>
<gene>
    <name evidence="11" type="ORF">EGW08_008667</name>
</gene>
<accession>A0A433TPV8</accession>
<dbReference type="Proteomes" id="UP000271974">
    <property type="component" value="Unassembled WGS sequence"/>
</dbReference>
<evidence type="ECO:0000256" key="2">
    <source>
        <dbReference type="ARBA" id="ARBA00012202"/>
    </source>
</evidence>
<dbReference type="GO" id="GO:0020037">
    <property type="term" value="F:heme binding"/>
    <property type="evidence" value="ECO:0007669"/>
    <property type="project" value="InterPro"/>
</dbReference>
<dbReference type="InterPro" id="IPR029787">
    <property type="entry name" value="Nucleotide_cyclase"/>
</dbReference>
<feature type="compositionally biased region" description="Basic and acidic residues" evidence="9">
    <location>
        <begin position="344"/>
        <end position="355"/>
    </location>
</feature>
<sequence length="633" mass="72954">LIADIDKNCVKNDNIPSTKMYGLLLQSAALYLKSKYGPDMYVQICKEVNISPAGFSTHNKYSENIMTEMGVAAAKITGESVDSIMDSFGVAFVDFVGQFGYDRILKVLGRHMRDFLNGLDNLHEYLRFSYPKLKPPSFFVNDETKNGLTLIYRSKRKGFLHYVKGQIRQVGKVFYKTRVDIFVVANDFHPETGTTHVKFRLLFDNKAFRDVASQAVDDIVDSIPLRPELLFDLFPFHIVFSRKMDVRSLGPGLKAVLPGAIGQNLAEIFSLDRPLTNFTWEDVKRERDRDRETERQRERERERDREKDRKRDRKNVKKIDREVEKRTERYTTDRQRKKERQRGRHIDKDREDPSVTKHSKLQLKGQMMYMSEWDSIMFLGTPIMNSLDDMFKIGLYINDLSMHDSSRDLVLAGTQQSAELKLALDQEQEKSRLLEQSMVKLNKEMQRTDALLYQMIPKPVADRLRRGEPSVETCQVFESVTILFSDVVGFTTICSQITPMEVVSMLNSMYTQFDHLSENHSVYKVRALPEKLNKNTSRVIPTSPLPLSPEPRDMALDMRESMSALVNPANNENMMIRIGVHTGTAVAGVVGIKMPRYCLFGDTAMKVHISETTQKELENYPYEVEERGSIQVK</sequence>
<evidence type="ECO:0000256" key="3">
    <source>
        <dbReference type="ARBA" id="ARBA00022490"/>
    </source>
</evidence>
<keyword evidence="3" id="KW-0963">Cytoplasm</keyword>
<dbReference type="SMART" id="SM00044">
    <property type="entry name" value="CYCc"/>
    <property type="match status" value="1"/>
</dbReference>
<feature type="compositionally biased region" description="Basic and acidic residues" evidence="9">
    <location>
        <begin position="286"/>
        <end position="309"/>
    </location>
</feature>
<dbReference type="Gene3D" id="3.90.1520.10">
    <property type="entry name" value="H-NOX domain"/>
    <property type="match status" value="1"/>
</dbReference>
<keyword evidence="8" id="KW-0175">Coiled coil</keyword>
<dbReference type="Pfam" id="PF07701">
    <property type="entry name" value="HNOBA"/>
    <property type="match status" value="1"/>
</dbReference>
<feature type="domain" description="Guanylate cyclase" evidence="10">
    <location>
        <begin position="481"/>
        <end position="611"/>
    </location>
</feature>
<evidence type="ECO:0000256" key="8">
    <source>
        <dbReference type="SAM" id="Coils"/>
    </source>
</evidence>
<dbReference type="GO" id="GO:0008074">
    <property type="term" value="C:guanylate cyclase complex, soluble"/>
    <property type="evidence" value="ECO:0007669"/>
    <property type="project" value="TreeGrafter"/>
</dbReference>
<evidence type="ECO:0000313" key="12">
    <source>
        <dbReference type="Proteomes" id="UP000271974"/>
    </source>
</evidence>
<feature type="compositionally biased region" description="Basic and acidic residues" evidence="9">
    <location>
        <begin position="317"/>
        <end position="336"/>
    </location>
</feature>
<dbReference type="PROSITE" id="PS50125">
    <property type="entry name" value="GUANYLATE_CYCLASE_2"/>
    <property type="match status" value="1"/>
</dbReference>
<name>A0A433TPV8_ELYCH</name>
<dbReference type="EC" id="4.6.1.2" evidence="2"/>
<dbReference type="Gene3D" id="3.30.450.260">
    <property type="entry name" value="Haem NO binding associated domain"/>
    <property type="match status" value="1"/>
</dbReference>
<dbReference type="InterPro" id="IPR011644">
    <property type="entry name" value="Heme_NO-bd"/>
</dbReference>
<organism evidence="11 12">
    <name type="scientific">Elysia chlorotica</name>
    <name type="common">Eastern emerald elysia</name>
    <name type="synonym">Sea slug</name>
    <dbReference type="NCBI Taxonomy" id="188477"/>
    <lineage>
        <taxon>Eukaryota</taxon>
        <taxon>Metazoa</taxon>
        <taxon>Spiralia</taxon>
        <taxon>Lophotrochozoa</taxon>
        <taxon>Mollusca</taxon>
        <taxon>Gastropoda</taxon>
        <taxon>Heterobranchia</taxon>
        <taxon>Euthyneura</taxon>
        <taxon>Panpulmonata</taxon>
        <taxon>Sacoglossa</taxon>
        <taxon>Placobranchoidea</taxon>
        <taxon>Plakobranchidae</taxon>
        <taxon>Elysia</taxon>
    </lineage>
</organism>
<dbReference type="SUPFAM" id="SSF55073">
    <property type="entry name" value="Nucleotide cyclase"/>
    <property type="match status" value="1"/>
</dbReference>
<comment type="subcellular location">
    <subcellularLocation>
        <location evidence="1">Cytoplasm</location>
    </subcellularLocation>
</comment>
<feature type="region of interest" description="Disordered" evidence="9">
    <location>
        <begin position="286"/>
        <end position="361"/>
    </location>
</feature>
<dbReference type="CDD" id="cd07302">
    <property type="entry name" value="CHD"/>
    <property type="match status" value="1"/>
</dbReference>
<dbReference type="InterPro" id="IPR024096">
    <property type="entry name" value="NO_sig/Golgi_transp_ligand-bd"/>
</dbReference>
<evidence type="ECO:0000256" key="7">
    <source>
        <dbReference type="ARBA" id="ARBA00023293"/>
    </source>
</evidence>
<keyword evidence="4" id="KW-0547">Nucleotide-binding</keyword>
<evidence type="ECO:0000256" key="6">
    <source>
        <dbReference type="ARBA" id="ARBA00023239"/>
    </source>
</evidence>
<dbReference type="Pfam" id="PF07700">
    <property type="entry name" value="HNOB"/>
    <property type="match status" value="1"/>
</dbReference>
<feature type="non-terminal residue" evidence="11">
    <location>
        <position position="1"/>
    </location>
</feature>
<protein>
    <recommendedName>
        <fullName evidence="2">guanylate cyclase</fullName>
        <ecNumber evidence="2">4.6.1.2</ecNumber>
    </recommendedName>
</protein>
<dbReference type="InterPro" id="IPR042463">
    <property type="entry name" value="HNOB_dom_associated_sf"/>
</dbReference>
<dbReference type="EMBL" id="RQTK01000239">
    <property type="protein sequence ID" value="RUS83561.1"/>
    <property type="molecule type" value="Genomic_DNA"/>
</dbReference>
<keyword evidence="6" id="KW-0456">Lyase</keyword>
<dbReference type="STRING" id="188477.A0A433TPV8"/>
<reference evidence="11 12" key="1">
    <citation type="submission" date="2019-01" db="EMBL/GenBank/DDBJ databases">
        <title>A draft genome assembly of the solar-powered sea slug Elysia chlorotica.</title>
        <authorList>
            <person name="Cai H."/>
            <person name="Li Q."/>
            <person name="Fang X."/>
            <person name="Li J."/>
            <person name="Curtis N.E."/>
            <person name="Altenburger A."/>
            <person name="Shibata T."/>
            <person name="Feng M."/>
            <person name="Maeda T."/>
            <person name="Schwartz J.A."/>
            <person name="Shigenobu S."/>
            <person name="Lundholm N."/>
            <person name="Nishiyama T."/>
            <person name="Yang H."/>
            <person name="Hasebe M."/>
            <person name="Li S."/>
            <person name="Pierce S.K."/>
            <person name="Wang J."/>
        </authorList>
    </citation>
    <scope>NUCLEOTIDE SEQUENCE [LARGE SCALE GENOMIC DNA]</scope>
    <source>
        <strain evidence="11">EC2010</strain>
        <tissue evidence="11">Whole organism of an adult</tissue>
    </source>
</reference>
<comment type="caution">
    <text evidence="11">The sequence shown here is derived from an EMBL/GenBank/DDBJ whole genome shotgun (WGS) entry which is preliminary data.</text>
</comment>
<proteinExistence type="predicted"/>
<evidence type="ECO:0000256" key="1">
    <source>
        <dbReference type="ARBA" id="ARBA00004496"/>
    </source>
</evidence>
<dbReference type="GO" id="GO:0005525">
    <property type="term" value="F:GTP binding"/>
    <property type="evidence" value="ECO:0007669"/>
    <property type="project" value="UniProtKB-KW"/>
</dbReference>
<dbReference type="InterPro" id="IPR038158">
    <property type="entry name" value="H-NOX_domain_sf"/>
</dbReference>
<dbReference type="OrthoDB" id="6127067at2759"/>
<keyword evidence="5" id="KW-0342">GTP-binding</keyword>
<dbReference type="PANTHER" id="PTHR45655:SF10">
    <property type="entry name" value="SOLUBLE GUANYLATE CYCLASE 88E"/>
    <property type="match status" value="1"/>
</dbReference>
<dbReference type="AlphaFoldDB" id="A0A433TPV8"/>
<keyword evidence="12" id="KW-1185">Reference proteome</keyword>
<evidence type="ECO:0000256" key="9">
    <source>
        <dbReference type="SAM" id="MobiDB-lite"/>
    </source>
</evidence>
<dbReference type="Gene3D" id="6.10.250.780">
    <property type="match status" value="1"/>
</dbReference>